<dbReference type="PANTHER" id="PTHR46919">
    <property type="entry name" value="ZINC FINGER, C3HC4 TYPE (RING FINGER) FAMILY PROTEIN"/>
    <property type="match status" value="1"/>
</dbReference>
<dbReference type="SMART" id="SM00748">
    <property type="entry name" value="HEPN"/>
    <property type="match status" value="1"/>
</dbReference>
<gene>
    <name evidence="2" type="ORF">COW28_07095</name>
</gene>
<dbReference type="EMBL" id="PFFY01000334">
    <property type="protein sequence ID" value="PIW31547.1"/>
    <property type="molecule type" value="Genomic_DNA"/>
</dbReference>
<protein>
    <submittedName>
        <fullName evidence="2">DNA-binding protein</fullName>
    </submittedName>
</protein>
<dbReference type="PANTHER" id="PTHR46919:SF2">
    <property type="entry name" value="SACSIN"/>
    <property type="match status" value="1"/>
</dbReference>
<sequence>MDKRKEEANRWLKQAENDLKTAGDMVEKENYNWACFVCQQAAEKALKSVYILRAESSEPVHSLFYLLRGDTKKGLKGIPELQNMTREAQELDKVYIPTRYPNGIPAGIPSEFYTKEDGEKCLRMARKIVGAVKKLF</sequence>
<reference evidence="3" key="1">
    <citation type="submission" date="2017-09" db="EMBL/GenBank/DDBJ databases">
        <title>Depth-based differentiation of microbial function through sediment-hosted aquifers and enrichment of novel symbionts in the deep terrestrial subsurface.</title>
        <authorList>
            <person name="Probst A.J."/>
            <person name="Ladd B."/>
            <person name="Jarett J.K."/>
            <person name="Geller-Mcgrath D.E."/>
            <person name="Sieber C.M.K."/>
            <person name="Emerson J.B."/>
            <person name="Anantharaman K."/>
            <person name="Thomas B.C."/>
            <person name="Malmstrom R."/>
            <person name="Stieglmeier M."/>
            <person name="Klingl A."/>
            <person name="Woyke T."/>
            <person name="Ryan C.M."/>
            <person name="Banfield J.F."/>
        </authorList>
    </citation>
    <scope>NUCLEOTIDE SEQUENCE [LARGE SCALE GENOMIC DNA]</scope>
</reference>
<name>A0A2M7GW64_9BACT</name>
<dbReference type="Gene3D" id="1.20.120.330">
    <property type="entry name" value="Nucleotidyltransferases domain 2"/>
    <property type="match status" value="1"/>
</dbReference>
<dbReference type="Pfam" id="PF05168">
    <property type="entry name" value="HEPN"/>
    <property type="match status" value="1"/>
</dbReference>
<dbReference type="InterPro" id="IPR007842">
    <property type="entry name" value="HEPN_dom"/>
</dbReference>
<evidence type="ECO:0000313" key="3">
    <source>
        <dbReference type="Proteomes" id="UP000230025"/>
    </source>
</evidence>
<feature type="domain" description="HEPN" evidence="1">
    <location>
        <begin position="12"/>
        <end position="128"/>
    </location>
</feature>
<dbReference type="GO" id="GO:0003677">
    <property type="term" value="F:DNA binding"/>
    <property type="evidence" value="ECO:0007669"/>
    <property type="project" value="UniProtKB-KW"/>
</dbReference>
<keyword evidence="2" id="KW-0238">DNA-binding</keyword>
<accession>A0A2M7GW64</accession>
<proteinExistence type="predicted"/>
<evidence type="ECO:0000259" key="1">
    <source>
        <dbReference type="PROSITE" id="PS50910"/>
    </source>
</evidence>
<organism evidence="2 3">
    <name type="scientific">bacterium (Candidatus Ratteibacteria) CG15_BIG_FIL_POST_REV_8_21_14_020_41_12</name>
    <dbReference type="NCBI Taxonomy" id="2014291"/>
    <lineage>
        <taxon>Bacteria</taxon>
        <taxon>Candidatus Ratteibacteria</taxon>
    </lineage>
</organism>
<evidence type="ECO:0000313" key="2">
    <source>
        <dbReference type="EMBL" id="PIW31547.1"/>
    </source>
</evidence>
<dbReference type="SUPFAM" id="SSF81593">
    <property type="entry name" value="Nucleotidyltransferase substrate binding subunit/domain"/>
    <property type="match status" value="1"/>
</dbReference>
<dbReference type="AlphaFoldDB" id="A0A2M7GW64"/>
<dbReference type="PROSITE" id="PS50910">
    <property type="entry name" value="HEPN"/>
    <property type="match status" value="1"/>
</dbReference>
<comment type="caution">
    <text evidence="2">The sequence shown here is derived from an EMBL/GenBank/DDBJ whole genome shotgun (WGS) entry which is preliminary data.</text>
</comment>
<dbReference type="Proteomes" id="UP000230025">
    <property type="component" value="Unassembled WGS sequence"/>
</dbReference>